<evidence type="ECO:0000313" key="1">
    <source>
        <dbReference type="EMBL" id="KAK8513726.1"/>
    </source>
</evidence>
<proteinExistence type="predicted"/>
<evidence type="ECO:0000313" key="2">
    <source>
        <dbReference type="Proteomes" id="UP001472677"/>
    </source>
</evidence>
<dbReference type="PANTHER" id="PTHR46694">
    <property type="entry name" value="AT-RICH INTERACTIVE DOMAIN-CONTAINING PROTEIN 4"/>
    <property type="match status" value="1"/>
</dbReference>
<protein>
    <submittedName>
        <fullName evidence="1">Uncharacterized protein</fullName>
    </submittedName>
</protein>
<sequence>MSSSEPRRPTSIACGASMFEVRLKVPTWASQVLRQLAPDVSYRSLVMLGIASVQGLSVASFEKDDAERLLFFSATPGKGPLCDSSIITRSPIWLVPPPPCPKRSEPIRGTKSLNCTIMEGVNGNARPKQNVAAIRPIPHIHRHEMVPFSGFSEAERYNGDQGKVNLPVVHVKQPAPITHRKASSNSYQAQQNVSLNPLPLKKHGCDRAPIQVCSEVSHLL</sequence>
<accession>A0ABR2C2W9</accession>
<dbReference type="InterPro" id="IPR042293">
    <property type="entry name" value="ARID4"/>
</dbReference>
<comment type="caution">
    <text evidence="1">The sequence shown here is derived from an EMBL/GenBank/DDBJ whole genome shotgun (WGS) entry which is preliminary data.</text>
</comment>
<keyword evidence="2" id="KW-1185">Reference proteome</keyword>
<dbReference type="PANTHER" id="PTHR46694:SF1">
    <property type="entry name" value="AT-RICH INTERACTIVE DOMAIN-CONTAINING PROTEIN 4"/>
    <property type="match status" value="1"/>
</dbReference>
<name>A0ABR2C2W9_9ROSI</name>
<reference evidence="1 2" key="1">
    <citation type="journal article" date="2024" name="G3 (Bethesda)">
        <title>Genome assembly of Hibiscus sabdariffa L. provides insights into metabolisms of medicinal natural products.</title>
        <authorList>
            <person name="Kim T."/>
        </authorList>
    </citation>
    <scope>NUCLEOTIDE SEQUENCE [LARGE SCALE GENOMIC DNA]</scope>
    <source>
        <strain evidence="1">TK-2024</strain>
        <tissue evidence="1">Old leaves</tissue>
    </source>
</reference>
<gene>
    <name evidence="1" type="ORF">V6N12_052897</name>
</gene>
<organism evidence="1 2">
    <name type="scientific">Hibiscus sabdariffa</name>
    <name type="common">roselle</name>
    <dbReference type="NCBI Taxonomy" id="183260"/>
    <lineage>
        <taxon>Eukaryota</taxon>
        <taxon>Viridiplantae</taxon>
        <taxon>Streptophyta</taxon>
        <taxon>Embryophyta</taxon>
        <taxon>Tracheophyta</taxon>
        <taxon>Spermatophyta</taxon>
        <taxon>Magnoliopsida</taxon>
        <taxon>eudicotyledons</taxon>
        <taxon>Gunneridae</taxon>
        <taxon>Pentapetalae</taxon>
        <taxon>rosids</taxon>
        <taxon>malvids</taxon>
        <taxon>Malvales</taxon>
        <taxon>Malvaceae</taxon>
        <taxon>Malvoideae</taxon>
        <taxon>Hibiscus</taxon>
    </lineage>
</organism>
<dbReference type="EMBL" id="JBBPBM010000069">
    <property type="protein sequence ID" value="KAK8513726.1"/>
    <property type="molecule type" value="Genomic_DNA"/>
</dbReference>
<dbReference type="Proteomes" id="UP001472677">
    <property type="component" value="Unassembled WGS sequence"/>
</dbReference>